<organism evidence="4 5">
    <name type="scientific">Diploscapter pachys</name>
    <dbReference type="NCBI Taxonomy" id="2018661"/>
    <lineage>
        <taxon>Eukaryota</taxon>
        <taxon>Metazoa</taxon>
        <taxon>Ecdysozoa</taxon>
        <taxon>Nematoda</taxon>
        <taxon>Chromadorea</taxon>
        <taxon>Rhabditida</taxon>
        <taxon>Rhabditina</taxon>
        <taxon>Rhabditomorpha</taxon>
        <taxon>Rhabditoidea</taxon>
        <taxon>Rhabditidae</taxon>
        <taxon>Diploscapter</taxon>
    </lineage>
</organism>
<dbReference type="EMBL" id="LIAE01008046">
    <property type="protein sequence ID" value="PAV75684.1"/>
    <property type="molecule type" value="Genomic_DNA"/>
</dbReference>
<dbReference type="AlphaFoldDB" id="A0A2A2KNY3"/>
<dbReference type="PANTHER" id="PTHR15045">
    <property type="entry name" value="FUCOSE-1-PHOSPHATE GUANYLYLTRANSFERASE"/>
    <property type="match status" value="1"/>
</dbReference>
<reference evidence="4 5" key="1">
    <citation type="journal article" date="2017" name="Curr. Biol.">
        <title>Genome architecture and evolution of a unichromosomal asexual nematode.</title>
        <authorList>
            <person name="Fradin H."/>
            <person name="Zegar C."/>
            <person name="Gutwein M."/>
            <person name="Lucas J."/>
            <person name="Kovtun M."/>
            <person name="Corcoran D."/>
            <person name="Baugh L.R."/>
            <person name="Kiontke K."/>
            <person name="Gunsalus K."/>
            <person name="Fitch D.H."/>
            <person name="Piano F."/>
        </authorList>
    </citation>
    <scope>NUCLEOTIDE SEQUENCE [LARGE SCALE GENOMIC DNA]</scope>
    <source>
        <strain evidence="4">PF1309</strain>
    </source>
</reference>
<dbReference type="Proteomes" id="UP000218231">
    <property type="component" value="Unassembled WGS sequence"/>
</dbReference>
<keyword evidence="5" id="KW-1185">Reference proteome</keyword>
<keyword evidence="2" id="KW-0547">Nucleotide-binding</keyword>
<protein>
    <recommendedName>
        <fullName evidence="3">GDP-fucose pyrophosphorylase domain-containing protein</fullName>
    </recommendedName>
</protein>
<evidence type="ECO:0000313" key="4">
    <source>
        <dbReference type="EMBL" id="PAV75684.1"/>
    </source>
</evidence>
<keyword evidence="1" id="KW-0808">Transferase</keyword>
<accession>A0A2A2KNY3</accession>
<comment type="caution">
    <text evidence="4">The sequence shown here is derived from an EMBL/GenBank/DDBJ whole genome shotgun (WGS) entry which is preliminary data.</text>
</comment>
<dbReference type="OrthoDB" id="10062280at2759"/>
<gene>
    <name evidence="4" type="ORF">WR25_15177</name>
</gene>
<feature type="domain" description="GDP-fucose pyrophosphorylase" evidence="3">
    <location>
        <begin position="66"/>
        <end position="131"/>
    </location>
</feature>
<dbReference type="SUPFAM" id="SSF53448">
    <property type="entry name" value="Nucleotide-diphospho-sugar transferases"/>
    <property type="match status" value="1"/>
</dbReference>
<dbReference type="STRING" id="2018661.A0A2A2KNY3"/>
<evidence type="ECO:0000259" key="3">
    <source>
        <dbReference type="Pfam" id="PF07959"/>
    </source>
</evidence>
<name>A0A2A2KNY3_9BILA</name>
<dbReference type="InterPro" id="IPR012887">
    <property type="entry name" value="GDP_fucose_pyrophosphorylase"/>
</dbReference>
<dbReference type="GO" id="GO:0042350">
    <property type="term" value="P:GDP-L-fucose biosynthetic process"/>
    <property type="evidence" value="ECO:0007669"/>
    <property type="project" value="UniProtKB-ARBA"/>
</dbReference>
<proteinExistence type="predicted"/>
<dbReference type="Pfam" id="PF07959">
    <property type="entry name" value="Fucose_pyrophosphorylase"/>
    <property type="match status" value="2"/>
</dbReference>
<feature type="domain" description="GDP-fucose pyrophosphorylase" evidence="3">
    <location>
        <begin position="132"/>
        <end position="335"/>
    </location>
</feature>
<evidence type="ECO:0000256" key="2">
    <source>
        <dbReference type="ARBA" id="ARBA00022741"/>
    </source>
</evidence>
<dbReference type="GO" id="GO:0000166">
    <property type="term" value="F:nucleotide binding"/>
    <property type="evidence" value="ECO:0007669"/>
    <property type="project" value="UniProtKB-KW"/>
</dbReference>
<evidence type="ECO:0000313" key="5">
    <source>
        <dbReference type="Proteomes" id="UP000218231"/>
    </source>
</evidence>
<dbReference type="PANTHER" id="PTHR15045:SF1">
    <property type="entry name" value="FUCOSE-1-PHOSPHATE GUANYLYLTRANSFERASE"/>
    <property type="match status" value="1"/>
</dbReference>
<dbReference type="GO" id="GO:0016772">
    <property type="term" value="F:transferase activity, transferring phosphorus-containing groups"/>
    <property type="evidence" value="ECO:0007669"/>
    <property type="project" value="InterPro"/>
</dbReference>
<sequence>MWDIVVLTAGNVKQKADFELYLKSLDLSQYAGEVTVIADDLEGVKIGSGGSTVHVIWNLYKKYGGNLVAKRILLIHSGGLSTRMPHISARGKIFTQLPGSKTMLEAKLASYRELSTAIRAGVVITASDVIEDIAKNHGVYVMDPRGHLRTVLQKPDEDALQTYFGQHLPQKFLTDSFYWISWDIALKLKDLARKNMNFEVCCYGDFMFCLGTCPNEDYIFEGTNQARRTLRQIICNVLKGSAAKVVNMGEDSFFHFGTATEFLDHIDKNSIFYQKFLGTLIENRFANSSIQNLTMTPGSRVFIENCQLMDVEVTGDCIISGVTTTEKLVLDNTLLFTMGKRMVFFF</sequence>
<dbReference type="InterPro" id="IPR029044">
    <property type="entry name" value="Nucleotide-diphossugar_trans"/>
</dbReference>
<evidence type="ECO:0000256" key="1">
    <source>
        <dbReference type="ARBA" id="ARBA00022679"/>
    </source>
</evidence>